<evidence type="ECO:0000259" key="11">
    <source>
        <dbReference type="Pfam" id="PF04452"/>
    </source>
</evidence>
<evidence type="ECO:0000256" key="10">
    <source>
        <dbReference type="PIRNR" id="PIRNR015601"/>
    </source>
</evidence>
<keyword evidence="3 10" id="KW-0963">Cytoplasm</keyword>
<dbReference type="AlphaFoldDB" id="A0A098R0X9"/>
<dbReference type="InterPro" id="IPR046886">
    <property type="entry name" value="RsmE_MTase_dom"/>
</dbReference>
<evidence type="ECO:0000313" key="13">
    <source>
        <dbReference type="Proteomes" id="UP000029692"/>
    </source>
</evidence>
<evidence type="ECO:0000313" key="12">
    <source>
        <dbReference type="EMBL" id="KGE73421.1"/>
    </source>
</evidence>
<dbReference type="EC" id="2.1.1.193" evidence="10"/>
<dbReference type="EMBL" id="JNUP01000029">
    <property type="protein sequence ID" value="KGE73421.1"/>
    <property type="molecule type" value="Genomic_DNA"/>
</dbReference>
<evidence type="ECO:0000256" key="9">
    <source>
        <dbReference type="ARBA" id="ARBA00047944"/>
    </source>
</evidence>
<evidence type="ECO:0000256" key="6">
    <source>
        <dbReference type="ARBA" id="ARBA00022679"/>
    </source>
</evidence>
<accession>A0A098R0X9</accession>
<feature type="domain" description="Ribosomal RNA small subunit methyltransferase E methyltransferase" evidence="11">
    <location>
        <begin position="77"/>
        <end position="157"/>
    </location>
</feature>
<feature type="domain" description="Ribosomal RNA small subunit methyltransferase E methyltransferase" evidence="11">
    <location>
        <begin position="223"/>
        <end position="272"/>
    </location>
</feature>
<evidence type="ECO:0000256" key="8">
    <source>
        <dbReference type="ARBA" id="ARBA00025699"/>
    </source>
</evidence>
<evidence type="ECO:0000256" key="4">
    <source>
        <dbReference type="ARBA" id="ARBA00022552"/>
    </source>
</evidence>
<organism evidence="12 13">
    <name type="scientific">Spirochaeta lutea</name>
    <dbReference type="NCBI Taxonomy" id="1480694"/>
    <lineage>
        <taxon>Bacteria</taxon>
        <taxon>Pseudomonadati</taxon>
        <taxon>Spirochaetota</taxon>
        <taxon>Spirochaetia</taxon>
        <taxon>Spirochaetales</taxon>
        <taxon>Spirochaetaceae</taxon>
        <taxon>Spirochaeta</taxon>
    </lineage>
</organism>
<keyword evidence="6 10" id="KW-0808">Transferase</keyword>
<keyword evidence="7 10" id="KW-0949">S-adenosyl-L-methionine</keyword>
<evidence type="ECO:0000256" key="2">
    <source>
        <dbReference type="ARBA" id="ARBA00005528"/>
    </source>
</evidence>
<proteinExistence type="inferred from homology"/>
<dbReference type="InterPro" id="IPR029026">
    <property type="entry name" value="tRNA_m1G_MTases_N"/>
</dbReference>
<comment type="subcellular location">
    <subcellularLocation>
        <location evidence="1 10">Cytoplasm</location>
    </subcellularLocation>
</comment>
<dbReference type="GO" id="GO:0005737">
    <property type="term" value="C:cytoplasm"/>
    <property type="evidence" value="ECO:0007669"/>
    <property type="project" value="UniProtKB-SubCell"/>
</dbReference>
<dbReference type="InterPro" id="IPR029028">
    <property type="entry name" value="Alpha/beta_knot_MTases"/>
</dbReference>
<dbReference type="RefSeq" id="WP_037546118.1">
    <property type="nucleotide sequence ID" value="NZ_JNUP01000029.1"/>
</dbReference>
<dbReference type="CDD" id="cd18084">
    <property type="entry name" value="RsmE-like"/>
    <property type="match status" value="1"/>
</dbReference>
<dbReference type="Proteomes" id="UP000029692">
    <property type="component" value="Unassembled WGS sequence"/>
</dbReference>
<keyword evidence="13" id="KW-1185">Reference proteome</keyword>
<evidence type="ECO:0000256" key="3">
    <source>
        <dbReference type="ARBA" id="ARBA00022490"/>
    </source>
</evidence>
<keyword evidence="4 10" id="KW-0698">rRNA processing</keyword>
<keyword evidence="5 10" id="KW-0489">Methyltransferase</keyword>
<reference evidence="12 13" key="1">
    <citation type="submission" date="2014-05" db="EMBL/GenBank/DDBJ databases">
        <title>De novo Genome Sequence of Spirocheata sp.</title>
        <authorList>
            <person name="Shivani Y."/>
            <person name="Subhash Y."/>
            <person name="Tushar L."/>
            <person name="Sasikala C."/>
            <person name="Ramana C.V."/>
        </authorList>
    </citation>
    <scope>NUCLEOTIDE SEQUENCE [LARGE SCALE GENOMIC DNA]</scope>
    <source>
        <strain evidence="12 13">JC230</strain>
    </source>
</reference>
<name>A0A098R0X9_9SPIO</name>
<comment type="similarity">
    <text evidence="2 10">Belongs to the RNA methyltransferase RsmE family.</text>
</comment>
<evidence type="ECO:0000256" key="5">
    <source>
        <dbReference type="ARBA" id="ARBA00022603"/>
    </source>
</evidence>
<dbReference type="PIRSF" id="PIRSF015601">
    <property type="entry name" value="MTase_slr0722"/>
    <property type="match status" value="1"/>
</dbReference>
<dbReference type="STRING" id="1480694.DC28_03920"/>
<dbReference type="eggNOG" id="COG1385">
    <property type="taxonomic scope" value="Bacteria"/>
</dbReference>
<dbReference type="PANTHER" id="PTHR30027">
    <property type="entry name" value="RIBOSOMAL RNA SMALL SUBUNIT METHYLTRANSFERASE E"/>
    <property type="match status" value="1"/>
</dbReference>
<comment type="caution">
    <text evidence="12">The sequence shown here is derived from an EMBL/GenBank/DDBJ whole genome shotgun (WGS) entry which is preliminary data.</text>
</comment>
<dbReference type="Pfam" id="PF04452">
    <property type="entry name" value="Methyltrans_RNA"/>
    <property type="match status" value="2"/>
</dbReference>
<dbReference type="NCBIfam" id="TIGR00046">
    <property type="entry name" value="RsmE family RNA methyltransferase"/>
    <property type="match status" value="1"/>
</dbReference>
<comment type="function">
    <text evidence="8 10">Specifically methylates the N3 position of the uracil ring of uridine 1498 (m3U1498) in 16S rRNA. Acts on the fully assembled 30S ribosomal subunit.</text>
</comment>
<dbReference type="PANTHER" id="PTHR30027:SF3">
    <property type="entry name" value="16S RRNA (URACIL(1498)-N(3))-METHYLTRANSFERASE"/>
    <property type="match status" value="1"/>
</dbReference>
<dbReference type="Gene3D" id="3.40.1280.10">
    <property type="match status" value="1"/>
</dbReference>
<protein>
    <recommendedName>
        <fullName evidence="10">Ribosomal RNA small subunit methyltransferase E</fullName>
        <ecNumber evidence="10">2.1.1.193</ecNumber>
    </recommendedName>
</protein>
<evidence type="ECO:0000256" key="7">
    <source>
        <dbReference type="ARBA" id="ARBA00022691"/>
    </source>
</evidence>
<evidence type="ECO:0000256" key="1">
    <source>
        <dbReference type="ARBA" id="ARBA00004496"/>
    </source>
</evidence>
<sequence>MNVLLFHPQEWGFPIKSEDRRYIHCRQILGLKAGQEIRVGLVGGGLGTARVLRLSKQSLELDFPGKDELEPGPGLVAVELILGHPRPPVLRRLCRDLATLGVGRISVCGTDLGEKSYFSSKVWNQELWREDLLDGASQGGGCDLPEVRRFWSVGDYLGSLEPGMPRGGDAWLDGTEARQHSRETGPVPGANPAPGSRFVLHLGEGIPALHRVLSMGMAGTDPTDGVLRIAVGPERGWTEREIQAFSAKGFAAAGLGRRIWRTEMAGLYAAALAVQYREGT</sequence>
<dbReference type="InterPro" id="IPR006700">
    <property type="entry name" value="RsmE"/>
</dbReference>
<dbReference type="GO" id="GO:0070042">
    <property type="term" value="F:rRNA (uridine-N3-)-methyltransferase activity"/>
    <property type="evidence" value="ECO:0007669"/>
    <property type="project" value="TreeGrafter"/>
</dbReference>
<comment type="catalytic activity">
    <reaction evidence="9 10">
        <text>uridine(1498) in 16S rRNA + S-adenosyl-L-methionine = N(3)-methyluridine(1498) in 16S rRNA + S-adenosyl-L-homocysteine + H(+)</text>
        <dbReference type="Rhea" id="RHEA:42920"/>
        <dbReference type="Rhea" id="RHEA-COMP:10283"/>
        <dbReference type="Rhea" id="RHEA-COMP:10284"/>
        <dbReference type="ChEBI" id="CHEBI:15378"/>
        <dbReference type="ChEBI" id="CHEBI:57856"/>
        <dbReference type="ChEBI" id="CHEBI:59789"/>
        <dbReference type="ChEBI" id="CHEBI:65315"/>
        <dbReference type="ChEBI" id="CHEBI:74502"/>
        <dbReference type="EC" id="2.1.1.193"/>
    </reaction>
</comment>
<dbReference type="SUPFAM" id="SSF75217">
    <property type="entry name" value="alpha/beta knot"/>
    <property type="match status" value="1"/>
</dbReference>
<gene>
    <name evidence="12" type="ORF">DC28_03920</name>
</gene>
<dbReference type="GO" id="GO:0070475">
    <property type="term" value="P:rRNA base methylation"/>
    <property type="evidence" value="ECO:0007669"/>
    <property type="project" value="TreeGrafter"/>
</dbReference>